<feature type="compositionally biased region" description="Gly residues" evidence="1">
    <location>
        <begin position="170"/>
        <end position="208"/>
    </location>
</feature>
<feature type="compositionally biased region" description="Acidic residues" evidence="1">
    <location>
        <begin position="214"/>
        <end position="233"/>
    </location>
</feature>
<dbReference type="InterPro" id="IPR029480">
    <property type="entry name" value="Transpos_assoc"/>
</dbReference>
<keyword evidence="2" id="KW-1133">Transmembrane helix</keyword>
<evidence type="ECO:0000313" key="4">
    <source>
        <dbReference type="EMBL" id="KAK1366255.1"/>
    </source>
</evidence>
<proteinExistence type="predicted"/>
<reference evidence="4" key="2">
    <citation type="submission" date="2023-05" db="EMBL/GenBank/DDBJ databases">
        <authorList>
            <person name="Schelkunov M.I."/>
        </authorList>
    </citation>
    <scope>NUCLEOTIDE SEQUENCE</scope>
    <source>
        <strain evidence="4">Hsosn_3</strain>
        <tissue evidence="4">Leaf</tissue>
    </source>
</reference>
<keyword evidence="2" id="KW-0472">Membrane</keyword>
<dbReference type="AlphaFoldDB" id="A0AAD8M8N2"/>
<gene>
    <name evidence="4" type="ORF">POM88_041816</name>
</gene>
<comment type="caution">
    <text evidence="4">The sequence shown here is derived from an EMBL/GenBank/DDBJ whole genome shotgun (WGS) entry which is preliminary data.</text>
</comment>
<reference evidence="4" key="1">
    <citation type="submission" date="2023-02" db="EMBL/GenBank/DDBJ databases">
        <title>Genome of toxic invasive species Heracleum sosnowskyi carries increased number of genes despite the absence of recent whole-genome duplications.</title>
        <authorList>
            <person name="Schelkunov M."/>
            <person name="Shtratnikova V."/>
            <person name="Makarenko M."/>
            <person name="Klepikova A."/>
            <person name="Omelchenko D."/>
            <person name="Novikova G."/>
            <person name="Obukhova E."/>
            <person name="Bogdanov V."/>
            <person name="Penin A."/>
            <person name="Logacheva M."/>
        </authorList>
    </citation>
    <scope>NUCLEOTIDE SEQUENCE</scope>
    <source>
        <strain evidence="4">Hsosn_3</strain>
        <tissue evidence="4">Leaf</tissue>
    </source>
</reference>
<sequence>MTSDRSWVGRYRYDESKYLTEEYKNGVDSFLKFAIDRLKDEDEGLIRCPCQKCGNEYYKDPSDVRLDLYLHGIMQWYTRWDLHGEKEPRFETGTSSGNVGYNDDNICANPNELTSPNSGIVVIGTSYRECFGNYYGRLQVGLSRFWFILFLVLMAIGAGTSGERGESSRGGRGNGKGGRGRGRGGNGSGGRGKGNGGGSGSGGGGRGSSGRNDDEGDDETSDEEGENDQEGEGESQNMPVIRYERAKRSCSEGDYRKPPALGAPKAIVHFIDGKCIREPKKKKTLSYIIKVLCDENTHKSKGAEREAFYDLCLQKFKEYYDYQKGIDEAEGDRAVKEYTKVNWSNLPYLEKRRADRDASAKWKAGYKATRLTCRPHYFNQRTWDSLNTYWESYLFKKRSRIGKNVRDHQEHAHHSRAIPFIQRREDMESEKEGPVYNYDFMNIVYHFEKPADLKLKKDMERIMATQSTPEDSSPTDPPLSPRSQKKMQLKKDFTLTLQVRPLGKGKTILFPRHTVSEVLGSYEASKWTGSQSTQNSHAPSHHLSDDSLQFVLRVSADMNRLVHSLEMEEVPRSLLNDHMHLLANEAFLNRDHDPEKQQSWFEYLRLATSFVADAMVLYKKVILEVIVDAIYSTPYV</sequence>
<evidence type="ECO:0000256" key="1">
    <source>
        <dbReference type="SAM" id="MobiDB-lite"/>
    </source>
</evidence>
<dbReference type="EMBL" id="JAUIZM010000009">
    <property type="protein sequence ID" value="KAK1366255.1"/>
    <property type="molecule type" value="Genomic_DNA"/>
</dbReference>
<feature type="region of interest" description="Disordered" evidence="1">
    <location>
        <begin position="465"/>
        <end position="487"/>
    </location>
</feature>
<organism evidence="4 5">
    <name type="scientific">Heracleum sosnowskyi</name>
    <dbReference type="NCBI Taxonomy" id="360622"/>
    <lineage>
        <taxon>Eukaryota</taxon>
        <taxon>Viridiplantae</taxon>
        <taxon>Streptophyta</taxon>
        <taxon>Embryophyta</taxon>
        <taxon>Tracheophyta</taxon>
        <taxon>Spermatophyta</taxon>
        <taxon>Magnoliopsida</taxon>
        <taxon>eudicotyledons</taxon>
        <taxon>Gunneridae</taxon>
        <taxon>Pentapetalae</taxon>
        <taxon>asterids</taxon>
        <taxon>campanulids</taxon>
        <taxon>Apiales</taxon>
        <taxon>Apiaceae</taxon>
        <taxon>Apioideae</taxon>
        <taxon>apioid superclade</taxon>
        <taxon>Tordylieae</taxon>
        <taxon>Tordyliinae</taxon>
        <taxon>Heracleum</taxon>
    </lineage>
</organism>
<evidence type="ECO:0000313" key="5">
    <source>
        <dbReference type="Proteomes" id="UP001237642"/>
    </source>
</evidence>
<protein>
    <recommendedName>
        <fullName evidence="3">Transposase-associated domain-containing protein</fullName>
    </recommendedName>
</protein>
<dbReference type="Proteomes" id="UP001237642">
    <property type="component" value="Unassembled WGS sequence"/>
</dbReference>
<feature type="region of interest" description="Disordered" evidence="1">
    <location>
        <begin position="160"/>
        <end position="242"/>
    </location>
</feature>
<evidence type="ECO:0000259" key="3">
    <source>
        <dbReference type="Pfam" id="PF13963"/>
    </source>
</evidence>
<keyword evidence="5" id="KW-1185">Reference proteome</keyword>
<dbReference type="Pfam" id="PF13963">
    <property type="entry name" value="Transpos_assoc"/>
    <property type="match status" value="1"/>
</dbReference>
<keyword evidence="2" id="KW-0812">Transmembrane</keyword>
<name>A0AAD8M8N2_9APIA</name>
<evidence type="ECO:0000256" key="2">
    <source>
        <dbReference type="SAM" id="Phobius"/>
    </source>
</evidence>
<accession>A0AAD8M8N2</accession>
<feature type="domain" description="Transposase-associated" evidence="3">
    <location>
        <begin position="6"/>
        <end position="85"/>
    </location>
</feature>
<feature type="transmembrane region" description="Helical" evidence="2">
    <location>
        <begin position="145"/>
        <end position="162"/>
    </location>
</feature>